<name>A0ABT5ETL4_9BACT</name>
<reference evidence="1 2" key="1">
    <citation type="submission" date="2022-11" db="EMBL/GenBank/DDBJ databases">
        <title>Minimal conservation of predation-associated metabolite biosynthetic gene clusters underscores biosynthetic potential of Myxococcota including descriptions for ten novel species: Archangium lansinium sp. nov., Myxococcus landrumus sp. nov., Nannocystis bai.</title>
        <authorList>
            <person name="Ahearne A."/>
            <person name="Stevens C."/>
            <person name="Dowd S."/>
        </authorList>
    </citation>
    <scope>NUCLEOTIDE SEQUENCE [LARGE SCALE GENOMIC DNA]</scope>
    <source>
        <strain evidence="1 2">RJM3</strain>
    </source>
</reference>
<gene>
    <name evidence="1" type="ORF">POL67_25350</name>
</gene>
<protein>
    <submittedName>
        <fullName evidence="1">Uncharacterized protein</fullName>
    </submittedName>
</protein>
<sequence>MTYRRDNVTYRYYGWTNTFNGNPDDNMKNRLVSAWNNFHS</sequence>
<dbReference type="RefSeq" id="WP_271921480.1">
    <property type="nucleotide sequence ID" value="NZ_JAQNDO010000001.1"/>
</dbReference>
<dbReference type="EMBL" id="JAQNDO010000001">
    <property type="protein sequence ID" value="MDC0744682.1"/>
    <property type="molecule type" value="Genomic_DNA"/>
</dbReference>
<keyword evidence="2" id="KW-1185">Reference proteome</keyword>
<comment type="caution">
    <text evidence="1">The sequence shown here is derived from an EMBL/GenBank/DDBJ whole genome shotgun (WGS) entry which is preliminary data.</text>
</comment>
<organism evidence="1 2">
    <name type="scientific">Polyangium mundeleinium</name>
    <dbReference type="NCBI Taxonomy" id="2995306"/>
    <lineage>
        <taxon>Bacteria</taxon>
        <taxon>Pseudomonadati</taxon>
        <taxon>Myxococcota</taxon>
        <taxon>Polyangia</taxon>
        <taxon>Polyangiales</taxon>
        <taxon>Polyangiaceae</taxon>
        <taxon>Polyangium</taxon>
    </lineage>
</organism>
<evidence type="ECO:0000313" key="2">
    <source>
        <dbReference type="Proteomes" id="UP001221411"/>
    </source>
</evidence>
<accession>A0ABT5ETL4</accession>
<dbReference type="Proteomes" id="UP001221411">
    <property type="component" value="Unassembled WGS sequence"/>
</dbReference>
<proteinExistence type="predicted"/>
<evidence type="ECO:0000313" key="1">
    <source>
        <dbReference type="EMBL" id="MDC0744682.1"/>
    </source>
</evidence>